<dbReference type="GO" id="GO:0005829">
    <property type="term" value="C:cytosol"/>
    <property type="evidence" value="ECO:0007669"/>
    <property type="project" value="TreeGrafter"/>
</dbReference>
<evidence type="ECO:0000313" key="3">
    <source>
        <dbReference type="Proteomes" id="UP000290289"/>
    </source>
</evidence>
<dbReference type="PANTHER" id="PTHR34053">
    <property type="entry name" value="PROTEIN ULTRAPETALA 1"/>
    <property type="match status" value="1"/>
</dbReference>
<dbReference type="Proteomes" id="UP000290289">
    <property type="component" value="Chromosome 16"/>
</dbReference>
<comment type="caution">
    <text evidence="2">The sequence shown here is derived from an EMBL/GenBank/DDBJ whole genome shotgun (WGS) entry which is preliminary data.</text>
</comment>
<evidence type="ECO:0000259" key="1">
    <source>
        <dbReference type="Pfam" id="PF23292"/>
    </source>
</evidence>
<name>A0A498HL03_MALDO</name>
<gene>
    <name evidence="2" type="ORF">DVH24_033704</name>
</gene>
<keyword evidence="3" id="KW-1185">Reference proteome</keyword>
<dbReference type="InterPro" id="IPR057011">
    <property type="entry name" value="ULT1/2_SAND"/>
</dbReference>
<evidence type="ECO:0000313" key="2">
    <source>
        <dbReference type="EMBL" id="RXH72166.1"/>
    </source>
</evidence>
<dbReference type="InterPro" id="IPR020533">
    <property type="entry name" value="Developmental_reg_ULTRAPETALA"/>
</dbReference>
<reference evidence="2 3" key="1">
    <citation type="submission" date="2018-10" db="EMBL/GenBank/DDBJ databases">
        <title>A high-quality apple genome assembly.</title>
        <authorList>
            <person name="Hu J."/>
        </authorList>
    </citation>
    <scope>NUCLEOTIDE SEQUENCE [LARGE SCALE GENOMIC DNA]</scope>
    <source>
        <strain evidence="3">cv. HFTH1</strain>
        <tissue evidence="2">Young leaf</tissue>
    </source>
</reference>
<dbReference type="Pfam" id="PF23292">
    <property type="entry name" value="SAND_ULT1"/>
    <property type="match status" value="1"/>
</dbReference>
<protein>
    <recommendedName>
        <fullName evidence="1">ULTRAPETALA1/2 SAND domain-containing protein</fullName>
    </recommendedName>
</protein>
<organism evidence="2 3">
    <name type="scientific">Malus domestica</name>
    <name type="common">Apple</name>
    <name type="synonym">Pyrus malus</name>
    <dbReference type="NCBI Taxonomy" id="3750"/>
    <lineage>
        <taxon>Eukaryota</taxon>
        <taxon>Viridiplantae</taxon>
        <taxon>Streptophyta</taxon>
        <taxon>Embryophyta</taxon>
        <taxon>Tracheophyta</taxon>
        <taxon>Spermatophyta</taxon>
        <taxon>Magnoliopsida</taxon>
        <taxon>eudicotyledons</taxon>
        <taxon>Gunneridae</taxon>
        <taxon>Pentapetalae</taxon>
        <taxon>rosids</taxon>
        <taxon>fabids</taxon>
        <taxon>Rosales</taxon>
        <taxon>Rosaceae</taxon>
        <taxon>Amygdaloideae</taxon>
        <taxon>Maleae</taxon>
        <taxon>Malus</taxon>
    </lineage>
</organism>
<dbReference type="EMBL" id="RDQH01000342">
    <property type="protein sequence ID" value="RXH72166.1"/>
    <property type="molecule type" value="Genomic_DNA"/>
</dbReference>
<proteinExistence type="predicted"/>
<dbReference type="GO" id="GO:0005634">
    <property type="term" value="C:nucleus"/>
    <property type="evidence" value="ECO:0007669"/>
    <property type="project" value="TreeGrafter"/>
</dbReference>
<dbReference type="AlphaFoldDB" id="A0A498HL03"/>
<sequence>MANGVGRESGLVLFSDDELREMSRVNRGSDHIEVTCGCTNHRYDDAIGRLRVFVNGDLEVTCECTPGCQEGLSFCRFDLSHFVALWEKKVYS</sequence>
<dbReference type="PANTHER" id="PTHR34053:SF1">
    <property type="entry name" value="PROTEIN ULTRAPETALA 1"/>
    <property type="match status" value="1"/>
</dbReference>
<accession>A0A498HL03</accession>
<feature type="domain" description="ULTRAPETALA1/2 SAND" evidence="1">
    <location>
        <begin position="22"/>
        <end position="71"/>
    </location>
</feature>